<evidence type="ECO:0000313" key="2">
    <source>
        <dbReference type="Proteomes" id="UP001060215"/>
    </source>
</evidence>
<evidence type="ECO:0000313" key="1">
    <source>
        <dbReference type="EMBL" id="KAI8013870.1"/>
    </source>
</evidence>
<comment type="caution">
    <text evidence="1">The sequence shown here is derived from an EMBL/GenBank/DDBJ whole genome shotgun (WGS) entry which is preliminary data.</text>
</comment>
<sequence>MKGAVVAQSHTEKTEDVDKDKKKRRRSNRRSKHNSSVSACGSVNELHVEPSEIAGSGSPSNLEQLPKASNVAFNSLPTMHINEQEAPQEGNMQNQQVFSADFGGRMFSKSCPETLVCEESMWSYANKDLRKYFAPHWSVEAVNEALEKGHVFKALFRVNAHNRLQAYCKIDGVQLDVLISGIAAHNRAVEGDIVVIKVDNLSSWTNMKGSAETFNNSAPLDDYNSLSQVTELVGDNCKGKNKVDMGFEYVNGTSTCANVGPELLGHCTSSPGYSYSPIDGHCPSVLDPSQTVCSNEQNDVTISMENLCAIISSFPSKRPTGKVVAIIERSHRRDAIVGFLSVKQWLSNREGCKKDNKKKKNSLLSPNQEYIRLTPTDPRFPKMMVFLRDLPDIIKKRLEDGDATIEMELVGARIDDWGEENYGPRARVMHIFGRGGEIKPQISAILFENAIRSSEFSPESLSCLPCVPWEIPPEGFENRNDLRNLCIFTVDPSTATDLDDALSVEMLSNGICRVGVHIADVSYFVLPDTALDIEAQIRSMSVYLLSGKLPMLPSMLSENLGSLNPGVDRLAFSIFWDISLTGELLEQRIGRTVVRSCCRLSYEHAQDIIDGLFDVGSFSTSKNGFPQLHGDFQWSDVIRSVKRLHEISQTLKEKRFNDGALSLESSKVVFLFDEDGMPYDSILSERKDSNCSNFLVEEFMFLANRTAAEVIARAYPGSALLRRHPEPNLQKLREFEAFCSKHGFELDTASGQLHHSLEWIREKLKNDSVLFNILVSYASKPMQLATYFCSGDLKDSKSEWRHYALAVPLYTHFTSPLHRYPDIVVHRTLAATIEAEEMYLKHRKMPQKLNNWDEFPRRCFTGVCFDKDAAESIEGQEALSAAASKHRIPCTEILSDIAAHCNERKLAGRHVKDAIEKLYMWFVLKKKKILLTEARVMGLGPRSMSIYVHKLAIERRIYYDEVEDLMVEWLDATSTLVLNLSTHKRLQRRGSPGKCRTLEDVALIMSPFDLAFDFPGDGNKGSAKAINELSSSFASQTVGDTGVSISKSELSDGIEIEPPMFPLKVSLLSTIPIALHAVGGDGGPLDIGARLYMSSYLR</sequence>
<gene>
    <name evidence="1" type="ORF">LOK49_LG05G02364</name>
</gene>
<dbReference type="Proteomes" id="UP001060215">
    <property type="component" value="Chromosome 4"/>
</dbReference>
<dbReference type="EMBL" id="CM045761">
    <property type="protein sequence ID" value="KAI8013870.1"/>
    <property type="molecule type" value="Genomic_DNA"/>
</dbReference>
<protein>
    <submittedName>
        <fullName evidence="1">DIS3-like exonuclease 2</fullName>
    </submittedName>
</protein>
<accession>A0ACC0HKP4</accession>
<name>A0ACC0HKP4_9ERIC</name>
<reference evidence="1 2" key="1">
    <citation type="journal article" date="2022" name="Plant J.">
        <title>Chromosome-level genome of Camellia lanceoleosa provides a valuable resource for understanding genome evolution and self-incompatibility.</title>
        <authorList>
            <person name="Gong W."/>
            <person name="Xiao S."/>
            <person name="Wang L."/>
            <person name="Liao Z."/>
            <person name="Chang Y."/>
            <person name="Mo W."/>
            <person name="Hu G."/>
            <person name="Li W."/>
            <person name="Zhao G."/>
            <person name="Zhu H."/>
            <person name="Hu X."/>
            <person name="Ji K."/>
            <person name="Xiang X."/>
            <person name="Song Q."/>
            <person name="Yuan D."/>
            <person name="Jin S."/>
            <person name="Zhang L."/>
        </authorList>
    </citation>
    <scope>NUCLEOTIDE SEQUENCE [LARGE SCALE GENOMIC DNA]</scope>
    <source>
        <strain evidence="1">SQ_2022a</strain>
    </source>
</reference>
<organism evidence="1 2">
    <name type="scientific">Camellia lanceoleosa</name>
    <dbReference type="NCBI Taxonomy" id="1840588"/>
    <lineage>
        <taxon>Eukaryota</taxon>
        <taxon>Viridiplantae</taxon>
        <taxon>Streptophyta</taxon>
        <taxon>Embryophyta</taxon>
        <taxon>Tracheophyta</taxon>
        <taxon>Spermatophyta</taxon>
        <taxon>Magnoliopsida</taxon>
        <taxon>eudicotyledons</taxon>
        <taxon>Gunneridae</taxon>
        <taxon>Pentapetalae</taxon>
        <taxon>asterids</taxon>
        <taxon>Ericales</taxon>
        <taxon>Theaceae</taxon>
        <taxon>Camellia</taxon>
    </lineage>
</organism>
<keyword evidence="2" id="KW-1185">Reference proteome</keyword>
<proteinExistence type="predicted"/>